<dbReference type="eggNOG" id="COG2608">
    <property type="taxonomic scope" value="Bacteria"/>
</dbReference>
<dbReference type="CDD" id="cd00371">
    <property type="entry name" value="HMA"/>
    <property type="match status" value="1"/>
</dbReference>
<dbReference type="RefSeq" id="WP_013835165.1">
    <property type="nucleotide sequence ID" value="NC_015581.1"/>
</dbReference>
<dbReference type="HOGENOM" id="CLU_134973_5_4_6"/>
<dbReference type="KEGG" id="tcy:Thicy_0612"/>
<name>F6DBZ8_THICA</name>
<evidence type="ECO:0000256" key="1">
    <source>
        <dbReference type="ARBA" id="ARBA00022723"/>
    </source>
</evidence>
<dbReference type="Pfam" id="PF00403">
    <property type="entry name" value="HMA"/>
    <property type="match status" value="1"/>
</dbReference>
<accession>F6DBZ8</accession>
<dbReference type="PROSITE" id="PS50846">
    <property type="entry name" value="HMA_2"/>
    <property type="match status" value="1"/>
</dbReference>
<evidence type="ECO:0000259" key="2">
    <source>
        <dbReference type="PROSITE" id="PS50846"/>
    </source>
</evidence>
<reference evidence="3 4" key="1">
    <citation type="submission" date="2011-05" db="EMBL/GenBank/DDBJ databases">
        <title>Complete sequence of Thioalkalimicrobium cyclicum ALM1.</title>
        <authorList>
            <consortium name="US DOE Joint Genome Institute"/>
            <person name="Lucas S."/>
            <person name="Han J."/>
            <person name="Lapidus A."/>
            <person name="Cheng J.-F."/>
            <person name="Goodwin L."/>
            <person name="Pitluck S."/>
            <person name="Peters L."/>
            <person name="Mikhailova N."/>
            <person name="Davenport K."/>
            <person name="Han C."/>
            <person name="Tapia R."/>
            <person name="Land M."/>
            <person name="Hauser L."/>
            <person name="Kyrpides N."/>
            <person name="Ivanova N."/>
            <person name="Pagani I."/>
            <person name="Kappler U."/>
            <person name="Woyke T."/>
        </authorList>
    </citation>
    <scope>NUCLEOTIDE SEQUENCE [LARGE SCALE GENOMIC DNA]</scope>
    <source>
        <strain evidence="4">DSM 14477 / JCM 11371 / ALM1</strain>
    </source>
</reference>
<sequence>MEYVHNIMNLKCSGCVNQVTKKLQGIEGVSDVRVDLELGLVRYQATGLGINEQVLTQLIKLGYPEVGSVDGIAAAGAKAKSFVSCAIGKMTKE</sequence>
<dbReference type="STRING" id="717773.Thicy_0612"/>
<proteinExistence type="predicted"/>
<dbReference type="InterPro" id="IPR036163">
    <property type="entry name" value="HMA_dom_sf"/>
</dbReference>
<dbReference type="OrthoDB" id="9814359at2"/>
<keyword evidence="4" id="KW-1185">Reference proteome</keyword>
<protein>
    <submittedName>
        <fullName evidence="3">Heavy metal transport/detoxification protein</fullName>
    </submittedName>
</protein>
<evidence type="ECO:0000313" key="3">
    <source>
        <dbReference type="EMBL" id="AEG31384.1"/>
    </source>
</evidence>
<dbReference type="Proteomes" id="UP000009232">
    <property type="component" value="Chromosome"/>
</dbReference>
<dbReference type="EMBL" id="CP002776">
    <property type="protein sequence ID" value="AEG31384.1"/>
    <property type="molecule type" value="Genomic_DNA"/>
</dbReference>
<dbReference type="AlphaFoldDB" id="F6DBZ8"/>
<dbReference type="SUPFAM" id="SSF55008">
    <property type="entry name" value="HMA, heavy metal-associated domain"/>
    <property type="match status" value="1"/>
</dbReference>
<dbReference type="InterPro" id="IPR006121">
    <property type="entry name" value="HMA_dom"/>
</dbReference>
<dbReference type="PROSITE" id="PS01047">
    <property type="entry name" value="HMA_1"/>
    <property type="match status" value="1"/>
</dbReference>
<feature type="domain" description="HMA" evidence="2">
    <location>
        <begin position="1"/>
        <end position="66"/>
    </location>
</feature>
<dbReference type="Gene3D" id="3.30.70.100">
    <property type="match status" value="1"/>
</dbReference>
<evidence type="ECO:0000313" key="4">
    <source>
        <dbReference type="Proteomes" id="UP000009232"/>
    </source>
</evidence>
<keyword evidence="1" id="KW-0479">Metal-binding</keyword>
<gene>
    <name evidence="3" type="ordered locus">Thicy_0612</name>
</gene>
<organism evidence="3 4">
    <name type="scientific">Thiomicrospira cyclica (strain DSM 14477 / JCM 11371 / ALM1)</name>
    <name type="common">Thioalkalimicrobium cyclicum</name>
    <dbReference type="NCBI Taxonomy" id="717773"/>
    <lineage>
        <taxon>Bacteria</taxon>
        <taxon>Pseudomonadati</taxon>
        <taxon>Pseudomonadota</taxon>
        <taxon>Gammaproteobacteria</taxon>
        <taxon>Thiotrichales</taxon>
        <taxon>Piscirickettsiaceae</taxon>
        <taxon>Thiomicrospira</taxon>
    </lineage>
</organism>
<dbReference type="GO" id="GO:0046872">
    <property type="term" value="F:metal ion binding"/>
    <property type="evidence" value="ECO:0007669"/>
    <property type="project" value="UniProtKB-KW"/>
</dbReference>
<dbReference type="InterPro" id="IPR017969">
    <property type="entry name" value="Heavy-metal-associated_CS"/>
</dbReference>